<gene>
    <name evidence="3" type="primary">FRMPD2</name>
</gene>
<organism evidence="3 4">
    <name type="scientific">Terrapene triunguis</name>
    <name type="common">Three-toed box turtle</name>
    <dbReference type="NCBI Taxonomy" id="2587831"/>
    <lineage>
        <taxon>Eukaryota</taxon>
        <taxon>Metazoa</taxon>
        <taxon>Chordata</taxon>
        <taxon>Craniata</taxon>
        <taxon>Vertebrata</taxon>
        <taxon>Euteleostomi</taxon>
        <taxon>Archelosauria</taxon>
        <taxon>Testudinata</taxon>
        <taxon>Testudines</taxon>
        <taxon>Cryptodira</taxon>
        <taxon>Durocryptodira</taxon>
        <taxon>Testudinoidea</taxon>
        <taxon>Emydidae</taxon>
        <taxon>Terrapene</taxon>
    </lineage>
</organism>
<reference evidence="3" key="2">
    <citation type="submission" date="2025-09" db="UniProtKB">
        <authorList>
            <consortium name="Ensembl"/>
        </authorList>
    </citation>
    <scope>IDENTIFICATION</scope>
</reference>
<dbReference type="PANTHER" id="PTHR46900">
    <property type="entry name" value="TYROSINE-PROTEIN PHOSPHATASE NON-RECEPTOR TYPE 13"/>
    <property type="match status" value="1"/>
</dbReference>
<feature type="domain" description="KIND" evidence="2">
    <location>
        <begin position="1"/>
        <end position="197"/>
    </location>
</feature>
<dbReference type="InterPro" id="IPR052074">
    <property type="entry name" value="NonRcpt_TyrProt_Phosphatase"/>
</dbReference>
<dbReference type="Proteomes" id="UP000472274">
    <property type="component" value="Unplaced"/>
</dbReference>
<accession>A0A674JZJ9</accession>
<reference evidence="3" key="1">
    <citation type="submission" date="2025-08" db="UniProtKB">
        <authorList>
            <consortium name="Ensembl"/>
        </authorList>
    </citation>
    <scope>IDENTIFICATION</scope>
</reference>
<dbReference type="Gene3D" id="1.10.510.10">
    <property type="entry name" value="Transferase(Phosphotransferase) domain 1"/>
    <property type="match status" value="1"/>
</dbReference>
<dbReference type="AlphaFoldDB" id="A0A674JZJ9"/>
<protein>
    <submittedName>
        <fullName evidence="3">FERM and PDZ domain containing 2</fullName>
    </submittedName>
</protein>
<dbReference type="GeneTree" id="ENSGT00940000161964"/>
<evidence type="ECO:0000313" key="4">
    <source>
        <dbReference type="Proteomes" id="UP000472274"/>
    </source>
</evidence>
<sequence length="254" mass="28929">VGEHFNLPGHTIADLKVAILQQKNFRTRLQRETAELQFICKFDTISSGLNKDYPLIHVICPWSMVLSARGRLSFQDNVSHQEAAPFRAPELLHGQSKNKHVGLTKMLVYSLGMTLYWSADYQVPPNQSLQLSDQLHALLLKLCEDLPHKRLSPESILEACEVHQKESSSSPASVYIQRMVKFVLGSITEIMWLSWGLQTPSGHRQKGEEHLPHFQATRLTTPQHSCQHCQSWWHAATAGTNKENKPCYKARRTE</sequence>
<evidence type="ECO:0000313" key="3">
    <source>
        <dbReference type="Ensembl" id="ENSTMTP00000027251.1"/>
    </source>
</evidence>
<dbReference type="PANTHER" id="PTHR46900:SF4">
    <property type="entry name" value="FERM AND PDZ DOMAIN CONTAINING 2"/>
    <property type="match status" value="1"/>
</dbReference>
<evidence type="ECO:0000256" key="1">
    <source>
        <dbReference type="ARBA" id="ARBA00022737"/>
    </source>
</evidence>
<dbReference type="Ensembl" id="ENSTMTT00000028234.1">
    <property type="protein sequence ID" value="ENSTMTP00000027251.1"/>
    <property type="gene ID" value="ENSTMTG00000019862.1"/>
</dbReference>
<keyword evidence="1" id="KW-0677">Repeat</keyword>
<dbReference type="InterPro" id="IPR011019">
    <property type="entry name" value="KIND_dom"/>
</dbReference>
<keyword evidence="4" id="KW-1185">Reference proteome</keyword>
<name>A0A674JZJ9_9SAUR</name>
<proteinExistence type="predicted"/>
<dbReference type="SMART" id="SM00750">
    <property type="entry name" value="KIND"/>
    <property type="match status" value="1"/>
</dbReference>
<dbReference type="PROSITE" id="PS51377">
    <property type="entry name" value="KIND"/>
    <property type="match status" value="1"/>
</dbReference>
<dbReference type="SUPFAM" id="SSF56112">
    <property type="entry name" value="Protein kinase-like (PK-like)"/>
    <property type="match status" value="1"/>
</dbReference>
<dbReference type="InterPro" id="IPR011009">
    <property type="entry name" value="Kinase-like_dom_sf"/>
</dbReference>
<evidence type="ECO:0000259" key="2">
    <source>
        <dbReference type="PROSITE" id="PS51377"/>
    </source>
</evidence>